<dbReference type="FunFam" id="3.40.50.1400:FF:000006">
    <property type="entry name" value="Ferrochelatase"/>
    <property type="match status" value="1"/>
</dbReference>
<comment type="similarity">
    <text evidence="3 9">Belongs to the ferrochelatase family.</text>
</comment>
<dbReference type="EMBL" id="JABEZW010000012">
    <property type="protein sequence ID" value="MBA0781307.1"/>
    <property type="molecule type" value="Genomic_DNA"/>
</dbReference>
<evidence type="ECO:0000256" key="3">
    <source>
        <dbReference type="ARBA" id="ARBA00007718"/>
    </source>
</evidence>
<evidence type="ECO:0000256" key="10">
    <source>
        <dbReference type="SAM" id="MobiDB-lite"/>
    </source>
</evidence>
<organism evidence="11 12">
    <name type="scientific">Gossypium trilobum</name>
    <dbReference type="NCBI Taxonomy" id="34281"/>
    <lineage>
        <taxon>Eukaryota</taxon>
        <taxon>Viridiplantae</taxon>
        <taxon>Streptophyta</taxon>
        <taxon>Embryophyta</taxon>
        <taxon>Tracheophyta</taxon>
        <taxon>Spermatophyta</taxon>
        <taxon>Magnoliopsida</taxon>
        <taxon>eudicotyledons</taxon>
        <taxon>Gunneridae</taxon>
        <taxon>Pentapetalae</taxon>
        <taxon>rosids</taxon>
        <taxon>malvids</taxon>
        <taxon>Malvales</taxon>
        <taxon>Malvaceae</taxon>
        <taxon>Malvoideae</taxon>
        <taxon>Gossypium</taxon>
    </lineage>
</organism>
<name>A0A7J9F7N6_9ROSI</name>
<reference evidence="11 12" key="1">
    <citation type="journal article" date="2019" name="Genome Biol. Evol.">
        <title>Insights into the evolution of the New World diploid cottons (Gossypium, subgenus Houzingenia) based on genome sequencing.</title>
        <authorList>
            <person name="Grover C.E."/>
            <person name="Arick M.A. 2nd"/>
            <person name="Thrash A."/>
            <person name="Conover J.L."/>
            <person name="Sanders W.S."/>
            <person name="Peterson D.G."/>
            <person name="Frelichowski J.E."/>
            <person name="Scheffler J.A."/>
            <person name="Scheffler B.E."/>
            <person name="Wendel J.F."/>
        </authorList>
    </citation>
    <scope>NUCLEOTIDE SEQUENCE [LARGE SCALE GENOMIC DNA]</scope>
    <source>
        <strain evidence="11">8</strain>
        <tissue evidence="11">Leaf</tissue>
    </source>
</reference>
<dbReference type="PANTHER" id="PTHR11108">
    <property type="entry name" value="FERROCHELATASE"/>
    <property type="match status" value="1"/>
</dbReference>
<gene>
    <name evidence="11" type="ORF">Gotri_002244</name>
</gene>
<dbReference type="SUPFAM" id="SSF53800">
    <property type="entry name" value="Chelatase"/>
    <property type="match status" value="2"/>
</dbReference>
<dbReference type="InterPro" id="IPR033644">
    <property type="entry name" value="Ferrochelatase_C"/>
</dbReference>
<evidence type="ECO:0000313" key="11">
    <source>
        <dbReference type="EMBL" id="MBA0781307.1"/>
    </source>
</evidence>
<dbReference type="InterPro" id="IPR019772">
    <property type="entry name" value="Ferrochelatase_AS"/>
</dbReference>
<dbReference type="EC" id="4.98.1.1" evidence="9"/>
<dbReference type="CDD" id="cd00419">
    <property type="entry name" value="Ferrochelatase_C"/>
    <property type="match status" value="1"/>
</dbReference>
<sequence length="459" mass="51142">MRSGRIQSSASCSASSSSTFPHSPCLSSASRHCKFPRLLSPRALSLSQRVSRNCLVPETTQFSFSKQSSTNKKRLFPVNVGALVTSNTEAISTGPLVAEEKIGVLLLNLGGPETLDDVQPFLFNLFADPDIIRLPRLFRFLQKPLAQFISVLRAPKSKEGYASIGGGSPLRRITDDQARLLLKSLWAKDVPAKVYVGMRYWHPFTEEAIEQVVIFFSAHGVPLAYVEEAGDPYKAEMEECVDLIIEELEKRKITNAYTLAYQSRVGPVEWLKPYTDDTIVDLGRKGVKGLLAVPIRFDSLLLRPVIETLEEINVEYKDFVSEHIETLEEIDVEYKELALESGIQNWGRVPALGCEPMFISDLADAVIESLPYVGAMAVSNLEARQSLVPLGSVEELLATYDSQRRELPAPVTFWEWGWTKSAETWNGRAAMLAVLVLLLLEVTTGEGFLHQWGILPLFH</sequence>
<dbReference type="CDD" id="cd03411">
    <property type="entry name" value="Ferrochelatase_N"/>
    <property type="match status" value="1"/>
</dbReference>
<comment type="caution">
    <text evidence="11">The sequence shown here is derived from an EMBL/GenBank/DDBJ whole genome shotgun (WGS) entry which is preliminary data.</text>
</comment>
<evidence type="ECO:0000256" key="2">
    <source>
        <dbReference type="ARBA" id="ARBA00004943"/>
    </source>
</evidence>
<comment type="subcellular location">
    <subcellularLocation>
        <location evidence="1">Plastid</location>
        <location evidence="1">Chloroplast membrane</location>
        <topology evidence="1">Peripheral membrane protein</topology>
    </subcellularLocation>
</comment>
<keyword evidence="9" id="KW-0934">Plastid</keyword>
<keyword evidence="12" id="KW-1185">Reference proteome</keyword>
<keyword evidence="7 9" id="KW-0627">Porphyrin biosynthesis</keyword>
<dbReference type="SUPFAM" id="SSF103511">
    <property type="entry name" value="Chlorophyll a-b binding protein"/>
    <property type="match status" value="1"/>
</dbReference>
<evidence type="ECO:0000256" key="6">
    <source>
        <dbReference type="ARBA" id="ARBA00023239"/>
    </source>
</evidence>
<protein>
    <recommendedName>
        <fullName evidence="9">Ferrochelatase</fullName>
        <ecNumber evidence="9">4.98.1.1</ecNumber>
    </recommendedName>
</protein>
<dbReference type="GO" id="GO:0006783">
    <property type="term" value="P:heme biosynthetic process"/>
    <property type="evidence" value="ECO:0007669"/>
    <property type="project" value="UniProtKB-UniRule"/>
</dbReference>
<dbReference type="GO" id="GO:0004325">
    <property type="term" value="F:ferrochelatase activity"/>
    <property type="evidence" value="ECO:0007669"/>
    <property type="project" value="UniProtKB-UniRule"/>
</dbReference>
<dbReference type="Pfam" id="PF00762">
    <property type="entry name" value="Ferrochelatase"/>
    <property type="match status" value="2"/>
</dbReference>
<keyword evidence="9" id="KW-0150">Chloroplast</keyword>
<evidence type="ECO:0000256" key="4">
    <source>
        <dbReference type="ARBA" id="ARBA00023004"/>
    </source>
</evidence>
<dbReference type="Gene3D" id="3.40.50.1400">
    <property type="match status" value="3"/>
</dbReference>
<dbReference type="InterPro" id="IPR033659">
    <property type="entry name" value="Ferrochelatase_N"/>
</dbReference>
<dbReference type="UniPathway" id="UPA00252">
    <property type="reaction ID" value="UER00325"/>
</dbReference>
<dbReference type="PANTHER" id="PTHR11108:SF1">
    <property type="entry name" value="FERROCHELATASE, MITOCHONDRIAL"/>
    <property type="match status" value="1"/>
</dbReference>
<evidence type="ECO:0000256" key="9">
    <source>
        <dbReference type="RuleBase" id="RU000607"/>
    </source>
</evidence>
<feature type="compositionally biased region" description="Low complexity" evidence="10">
    <location>
        <begin position="8"/>
        <end position="22"/>
    </location>
</feature>
<dbReference type="GO" id="GO:0031969">
    <property type="term" value="C:chloroplast membrane"/>
    <property type="evidence" value="ECO:0007669"/>
    <property type="project" value="UniProtKB-SubCell"/>
</dbReference>
<evidence type="ECO:0000313" key="12">
    <source>
        <dbReference type="Proteomes" id="UP000593568"/>
    </source>
</evidence>
<comment type="catalytic activity">
    <reaction evidence="8 9">
        <text>heme b + 2 H(+) = protoporphyrin IX + Fe(2+)</text>
        <dbReference type="Rhea" id="RHEA:22584"/>
        <dbReference type="ChEBI" id="CHEBI:15378"/>
        <dbReference type="ChEBI" id="CHEBI:29033"/>
        <dbReference type="ChEBI" id="CHEBI:57306"/>
        <dbReference type="ChEBI" id="CHEBI:60344"/>
        <dbReference type="EC" id="4.98.1.1"/>
    </reaction>
</comment>
<dbReference type="InterPro" id="IPR001015">
    <property type="entry name" value="Ferrochelatase"/>
</dbReference>
<keyword evidence="6 9" id="KW-0456">Lyase</keyword>
<accession>A0A7J9F7N6</accession>
<proteinExistence type="inferred from homology"/>
<feature type="region of interest" description="Disordered" evidence="10">
    <location>
        <begin position="1"/>
        <end position="22"/>
    </location>
</feature>
<evidence type="ECO:0000256" key="1">
    <source>
        <dbReference type="ARBA" id="ARBA00004258"/>
    </source>
</evidence>
<comment type="pathway">
    <text evidence="2 9">Porphyrin-containing compound metabolism; protoheme biosynthesis; protoheme from protoporphyrin-IX: step 1/1.</text>
</comment>
<evidence type="ECO:0000256" key="5">
    <source>
        <dbReference type="ARBA" id="ARBA00023133"/>
    </source>
</evidence>
<evidence type="ECO:0000256" key="8">
    <source>
        <dbReference type="ARBA" id="ARBA00049380"/>
    </source>
</evidence>
<dbReference type="AlphaFoldDB" id="A0A7J9F7N6"/>
<dbReference type="PROSITE" id="PS00534">
    <property type="entry name" value="FERROCHELATASE"/>
    <property type="match status" value="1"/>
</dbReference>
<comment type="function">
    <text evidence="9">Catalyzes the ferrous insertion into protoporphyrin IX.</text>
</comment>
<keyword evidence="5 9" id="KW-0350">Heme biosynthesis</keyword>
<dbReference type="GO" id="GO:0005739">
    <property type="term" value="C:mitochondrion"/>
    <property type="evidence" value="ECO:0007669"/>
    <property type="project" value="TreeGrafter"/>
</dbReference>
<keyword evidence="4 9" id="KW-0408">Iron</keyword>
<evidence type="ECO:0000256" key="7">
    <source>
        <dbReference type="ARBA" id="ARBA00023244"/>
    </source>
</evidence>
<dbReference type="Proteomes" id="UP000593568">
    <property type="component" value="Unassembled WGS sequence"/>
</dbReference>